<name>A0A087AVW0_9BIFI</name>
<dbReference type="InterPro" id="IPR013783">
    <property type="entry name" value="Ig-like_fold"/>
</dbReference>
<dbReference type="Pfam" id="PF20597">
    <property type="entry name" value="pAdhesive_15"/>
    <property type="match status" value="1"/>
</dbReference>
<dbReference type="Gene3D" id="2.60.40.10">
    <property type="entry name" value="Immunoglobulins"/>
    <property type="match status" value="2"/>
</dbReference>
<dbReference type="Proteomes" id="UP000029067">
    <property type="component" value="Unassembled WGS sequence"/>
</dbReference>
<comment type="caution">
    <text evidence="5">The sequence shown here is derived from an EMBL/GenBank/DDBJ whole genome shotgun (WGS) entry which is preliminary data.</text>
</comment>
<feature type="compositionally biased region" description="Low complexity" evidence="1">
    <location>
        <begin position="1334"/>
        <end position="1348"/>
    </location>
</feature>
<dbReference type="GO" id="GO:0005975">
    <property type="term" value="P:carbohydrate metabolic process"/>
    <property type="evidence" value="ECO:0007669"/>
    <property type="project" value="UniProtKB-ARBA"/>
</dbReference>
<feature type="chain" id="PRO_5001818662" evidence="3">
    <location>
        <begin position="35"/>
        <end position="1416"/>
    </location>
</feature>
<feature type="domain" description="BIG2" evidence="4">
    <location>
        <begin position="654"/>
        <end position="727"/>
    </location>
</feature>
<keyword evidence="2" id="KW-0812">Transmembrane</keyword>
<dbReference type="SUPFAM" id="SSF49373">
    <property type="entry name" value="Invasin/intimin cell-adhesion fragments"/>
    <property type="match status" value="2"/>
</dbReference>
<proteinExistence type="predicted"/>
<dbReference type="NCBIfam" id="TIGR04215">
    <property type="entry name" value="choice_anch_A"/>
    <property type="match status" value="1"/>
</dbReference>
<keyword evidence="3" id="KW-0732">Signal</keyword>
<feature type="signal peptide" evidence="3">
    <location>
        <begin position="1"/>
        <end position="34"/>
    </location>
</feature>
<dbReference type="SMART" id="SM00635">
    <property type="entry name" value="BID_2"/>
    <property type="match status" value="2"/>
</dbReference>
<dbReference type="PROSITE" id="PS51257">
    <property type="entry name" value="PROKAR_LIPOPROTEIN"/>
    <property type="match status" value="1"/>
</dbReference>
<keyword evidence="2" id="KW-0472">Membrane</keyword>
<dbReference type="InterPro" id="IPR041033">
    <property type="entry name" value="SpaA_PFL_dom_1"/>
</dbReference>
<protein>
    <submittedName>
        <fullName evidence="5">Putative surface-anchored fimbrial subunit</fullName>
    </submittedName>
</protein>
<feature type="transmembrane region" description="Helical" evidence="2">
    <location>
        <begin position="1380"/>
        <end position="1400"/>
    </location>
</feature>
<dbReference type="Pfam" id="PF02368">
    <property type="entry name" value="Big_2"/>
    <property type="match status" value="2"/>
</dbReference>
<accession>A0A087AVW0</accession>
<dbReference type="EMBL" id="JGYV01000010">
    <property type="protein sequence ID" value="KFI62910.1"/>
    <property type="molecule type" value="Genomic_DNA"/>
</dbReference>
<evidence type="ECO:0000256" key="2">
    <source>
        <dbReference type="SAM" id="Phobius"/>
    </source>
</evidence>
<keyword evidence="6" id="KW-1185">Reference proteome</keyword>
<feature type="region of interest" description="Disordered" evidence="1">
    <location>
        <begin position="1319"/>
        <end position="1365"/>
    </location>
</feature>
<evidence type="ECO:0000313" key="5">
    <source>
        <dbReference type="EMBL" id="KFI62910.1"/>
    </source>
</evidence>
<gene>
    <name evidence="5" type="ORF">BCUN_0741</name>
</gene>
<evidence type="ECO:0000256" key="3">
    <source>
        <dbReference type="SAM" id="SignalP"/>
    </source>
</evidence>
<keyword evidence="2" id="KW-1133">Transmembrane helix</keyword>
<sequence length="1416" mass="150270">MGKDLIRRMCSAAAALTATAMLFGAACIADTATAADEWREGGGLAYPLDRDLAEIVDDGAATYVGGNLNIMDDRTDPDHSGTLVVPSRAAEAEGLTVVDGWVQLGSQHDGGWDWNNRSFRFGAAGLGSGHGPARGDVVLAVGSAACGNSIWNYYQSTAFVAASRSDDAEYRAKLAVGPGGSCGAGRTEDVLAANADGTRADWIEQTDDPLADVNGVDYRAHRQSIQQRSAQLAAMKDTGAVAYGVAPADADYWRTNWQAENVSYKFIFEGEDGEHRFAERLVTFTGDGKSAVQVFTMDAAQLVTEGWHGVSWRFDAIPEDAAVVVNVRGAAQDVVFDNGWRFWWNGVEIGNAWGKDAPADTVAAFREAASSIMWNFKDASSVRIQGGRLNNGDGRDTILTPGSGSARDRWGDPAAEFIGSILVPDGALTTEASTNGRVMTGGDYTMASGTIRNDGSTSNPSWNTRASVLGMEQERHNFPWIGLMHLDGREVSWRKSDTEGNLLPGSRWQVYATLADAKARTNALLSVTDNDALDLDGQDGVIAVGNLKGGHDYFIRETAAPSGYDINEGIWAADADTGALSGVDGAADAALGADNTIVNQRSTQVSWVKYDASRPAGDTEGVLAGSQWTVTPDGAEQGTPVADATVSAESVEVTRQGGRVTALTLFQGESAQLYAEVAPADAPRTVRWTSADPAVASVDGGLVTAGKPGTTTIDVASGADPAVKATLEVRVTGDFTLVNAGTAYEPGGAYAVVAGEHPLTLSVDSDRLPHVTSSDTNVARVRDGKLIAGNPGTARLSYTVAGQAREFTLTVVPEGVTAVFFATRHGDNIYKTTPDGPTGEIICHDERKPVCTPELTDVRYEDNILKAQKTANDADWSVVYVPNENLDAFDYVVGANVGRYSWTTNGAPMQSVEIKAMRGPDYSNFHAPAGQIAVWMENWDSSGTGVPGQMKPSRTGDVRITDDKGDHIESGGIQAMDTGSTLKLTARVVQGTGDTDGRVYWKSSNTDVAAVSDEGAIEARSPGIADVYAIAPTGSSQWVQVHVVDPGDIALYMYTSQLDGLCGEDDPCAIRESDIRYRQWTYYDNDRMLIGADQWDSRDKTVISHAYDTAHADGASSTPITRLDIPRDAIPGKYVYLTSRKTQTVQCSVLQDASLRARCTDETGGSFVSEWGMGPYGFTSTFGRHRFVHLDYVDVSSARILQLGGEVAFVPSVAFRPGDAMPGLTDEEKASIETPDDGMTDTLQTQPKQVNPAWEDMDTRAGHFHIAAVQDGTYRLEETAAPTGYARLEAPLRFEVRDGQVFWPEGLPVIESTAWIANTRAGTPPDIPADSPDTSGESGPSGATGTPSGKDDPKEPGGRPQVSADDISGITSLAATGMEVSVAGVVAVLSAALAIAVLSVRERLRPHGRHAGEPRA</sequence>
<dbReference type="STRING" id="1688.BCUN_0741"/>
<dbReference type="RefSeq" id="WP_033517653.1">
    <property type="nucleotide sequence ID" value="NZ_JGYV01000010.1"/>
</dbReference>
<dbReference type="eggNOG" id="COG4932">
    <property type="taxonomic scope" value="Bacteria"/>
</dbReference>
<reference evidence="5 6" key="1">
    <citation type="submission" date="2014-03" db="EMBL/GenBank/DDBJ databases">
        <title>Genomics of Bifidobacteria.</title>
        <authorList>
            <person name="Ventura M."/>
            <person name="Milani C."/>
            <person name="Lugli G.A."/>
        </authorList>
    </citation>
    <scope>NUCLEOTIDE SEQUENCE [LARGE SCALE GENOMIC DNA]</scope>
    <source>
        <strain evidence="5 6">LMG 10738</strain>
    </source>
</reference>
<dbReference type="OrthoDB" id="134475at2"/>
<organism evidence="5 6">
    <name type="scientific">Bifidobacterium cuniculi</name>
    <dbReference type="NCBI Taxonomy" id="1688"/>
    <lineage>
        <taxon>Bacteria</taxon>
        <taxon>Bacillati</taxon>
        <taxon>Actinomycetota</taxon>
        <taxon>Actinomycetes</taxon>
        <taxon>Bifidobacteriales</taxon>
        <taxon>Bifidobacteriaceae</taxon>
        <taxon>Bifidobacterium</taxon>
    </lineage>
</organism>
<dbReference type="InterPro" id="IPR008964">
    <property type="entry name" value="Invasin/intimin_cell_adhesion"/>
</dbReference>
<feature type="domain" description="BIG2" evidence="4">
    <location>
        <begin position="962"/>
        <end position="1041"/>
    </location>
</feature>
<dbReference type="InterPro" id="IPR003343">
    <property type="entry name" value="Big_2"/>
</dbReference>
<evidence type="ECO:0000313" key="6">
    <source>
        <dbReference type="Proteomes" id="UP000029067"/>
    </source>
</evidence>
<evidence type="ECO:0000256" key="1">
    <source>
        <dbReference type="SAM" id="MobiDB-lite"/>
    </source>
</evidence>
<dbReference type="InterPro" id="IPR026588">
    <property type="entry name" value="Choice_anch_A"/>
</dbReference>
<evidence type="ECO:0000259" key="4">
    <source>
        <dbReference type="SMART" id="SM00635"/>
    </source>
</evidence>
<dbReference type="Pfam" id="PF17802">
    <property type="entry name" value="SpaA"/>
    <property type="match status" value="2"/>
</dbReference>
<dbReference type="Gene3D" id="2.60.40.1080">
    <property type="match status" value="2"/>
</dbReference>